<dbReference type="PROSITE" id="PS50943">
    <property type="entry name" value="HTH_CROC1"/>
    <property type="match status" value="1"/>
</dbReference>
<evidence type="ECO:0000256" key="1">
    <source>
        <dbReference type="ARBA" id="ARBA00023125"/>
    </source>
</evidence>
<proteinExistence type="predicted"/>
<organism evidence="3 4">
    <name type="scientific">Paenibacillus typhae</name>
    <dbReference type="NCBI Taxonomy" id="1174501"/>
    <lineage>
        <taxon>Bacteria</taxon>
        <taxon>Bacillati</taxon>
        <taxon>Bacillota</taxon>
        <taxon>Bacilli</taxon>
        <taxon>Bacillales</taxon>
        <taxon>Paenibacillaceae</taxon>
        <taxon>Paenibacillus</taxon>
    </lineage>
</organism>
<dbReference type="STRING" id="1174501.SAMN05216192_10524"/>
<dbReference type="AlphaFoldDB" id="A0A1G8K3Q6"/>
<sequence>MINSEQVGRRIAILRREKQLSQEQLAEQLHVSAQAVSKWETGRSLPETSTLPLLSAVLGHSIDSLLLPQELAVLSAVYTDGNEQQDVTHWVNQLVTGNTLTLSLGDRFFQGLLHSDRAKLLLVKYGTPSGIYLTFVLKGQLVQIDVHSQDYPLGQSKLTFVHAAYGNELSGRDVLQKMNHYAYFEWTQFTVDQELFPSTMGHEGSEYLLLVYLNADGIHAVSCAEGERIHYTPDRARLFAAESGRRHCIIEKVNRLGFGRGMDCSWAGALYTSLSAMGIETSYETVMGVSGACWRAAFAPVWDYSAADALAAYDFTTPVIQAYGLKAGWANRLTSEERKQEKLTVMESLHHQRLPVALNLRVAPEWGVITGYLDNGNTLLCRSYFDEETFTELKDDPEFQAAMKSSKGYLYVDHWPYKLLYLERHGDIPPALDSLYASLRIKLDAMQANGGRGYHAGYKALASWQEGLLDEDWYTAADAGTFKRRYSVNHFCMMALADARRSAAVYLKASLGLVQNPSVYALMCEMAANYEQMDILLSSYYSSMPLPAVLEAHASPKQLWNRESRRRQAELLDTVAGLDQRGDELAAAILEQAQLQ</sequence>
<evidence type="ECO:0000313" key="4">
    <source>
        <dbReference type="Proteomes" id="UP000199050"/>
    </source>
</evidence>
<dbReference type="SMART" id="SM00530">
    <property type="entry name" value="HTH_XRE"/>
    <property type="match status" value="1"/>
</dbReference>
<evidence type="ECO:0000313" key="3">
    <source>
        <dbReference type="EMBL" id="SDI37979.1"/>
    </source>
</evidence>
<reference evidence="4" key="1">
    <citation type="submission" date="2016-10" db="EMBL/GenBank/DDBJ databases">
        <authorList>
            <person name="Varghese N."/>
            <person name="Submissions S."/>
        </authorList>
    </citation>
    <scope>NUCLEOTIDE SEQUENCE [LARGE SCALE GENOMIC DNA]</scope>
    <source>
        <strain evidence="4">CGMCC 1.11012</strain>
    </source>
</reference>
<dbReference type="OrthoDB" id="9804312at2"/>
<dbReference type="EMBL" id="FNDX01000005">
    <property type="protein sequence ID" value="SDI37979.1"/>
    <property type="molecule type" value="Genomic_DNA"/>
</dbReference>
<feature type="domain" description="HTH cro/C1-type" evidence="2">
    <location>
        <begin position="11"/>
        <end position="65"/>
    </location>
</feature>
<dbReference type="Gene3D" id="1.10.260.40">
    <property type="entry name" value="lambda repressor-like DNA-binding domains"/>
    <property type="match status" value="1"/>
</dbReference>
<evidence type="ECO:0000259" key="2">
    <source>
        <dbReference type="PROSITE" id="PS50943"/>
    </source>
</evidence>
<dbReference type="PANTHER" id="PTHR46558">
    <property type="entry name" value="TRACRIPTIONAL REGULATORY PROTEIN-RELATED-RELATED"/>
    <property type="match status" value="1"/>
</dbReference>
<keyword evidence="1" id="KW-0238">DNA-binding</keyword>
<dbReference type="Pfam" id="PF01381">
    <property type="entry name" value="HTH_3"/>
    <property type="match status" value="1"/>
</dbReference>
<protein>
    <submittedName>
        <fullName evidence="3">Helix-turn-helix</fullName>
    </submittedName>
</protein>
<dbReference type="GO" id="GO:0003677">
    <property type="term" value="F:DNA binding"/>
    <property type="evidence" value="ECO:0007669"/>
    <property type="project" value="UniProtKB-KW"/>
</dbReference>
<dbReference type="RefSeq" id="WP_090713215.1">
    <property type="nucleotide sequence ID" value="NZ_CBCSKY010000002.1"/>
</dbReference>
<gene>
    <name evidence="3" type="ORF">SAMN05216192_10524</name>
</gene>
<dbReference type="CDD" id="cd00093">
    <property type="entry name" value="HTH_XRE"/>
    <property type="match status" value="1"/>
</dbReference>
<accession>A0A1G8K3Q6</accession>
<keyword evidence="4" id="KW-1185">Reference proteome</keyword>
<name>A0A1G8K3Q6_9BACL</name>
<dbReference type="InterPro" id="IPR001387">
    <property type="entry name" value="Cro/C1-type_HTH"/>
</dbReference>
<dbReference type="SUPFAM" id="SSF47413">
    <property type="entry name" value="lambda repressor-like DNA-binding domains"/>
    <property type="match status" value="1"/>
</dbReference>
<dbReference type="Proteomes" id="UP000199050">
    <property type="component" value="Unassembled WGS sequence"/>
</dbReference>
<dbReference type="InterPro" id="IPR010982">
    <property type="entry name" value="Lambda_DNA-bd_dom_sf"/>
</dbReference>
<dbReference type="PANTHER" id="PTHR46558:SF4">
    <property type="entry name" value="DNA-BIDING PHAGE PROTEIN"/>
    <property type="match status" value="1"/>
</dbReference>